<proteinExistence type="predicted"/>
<protein>
    <submittedName>
        <fullName evidence="2">Uncharacterized protein</fullName>
    </submittedName>
</protein>
<sequence length="21" mass="2452">MPTLLPKTKKRTRVVQGRKTI</sequence>
<name>A0A2P2PB91_RHIMU</name>
<feature type="region of interest" description="Disordered" evidence="1">
    <location>
        <begin position="1"/>
        <end position="21"/>
    </location>
</feature>
<evidence type="ECO:0000256" key="1">
    <source>
        <dbReference type="SAM" id="MobiDB-lite"/>
    </source>
</evidence>
<dbReference type="EMBL" id="GGEC01071546">
    <property type="protein sequence ID" value="MBX52030.1"/>
    <property type="molecule type" value="Transcribed_RNA"/>
</dbReference>
<evidence type="ECO:0000313" key="2">
    <source>
        <dbReference type="EMBL" id="MBX52030.1"/>
    </source>
</evidence>
<accession>A0A2P2PB91</accession>
<dbReference type="AlphaFoldDB" id="A0A2P2PB91"/>
<organism evidence="2">
    <name type="scientific">Rhizophora mucronata</name>
    <name type="common">Asiatic mangrove</name>
    <dbReference type="NCBI Taxonomy" id="61149"/>
    <lineage>
        <taxon>Eukaryota</taxon>
        <taxon>Viridiplantae</taxon>
        <taxon>Streptophyta</taxon>
        <taxon>Embryophyta</taxon>
        <taxon>Tracheophyta</taxon>
        <taxon>Spermatophyta</taxon>
        <taxon>Magnoliopsida</taxon>
        <taxon>eudicotyledons</taxon>
        <taxon>Gunneridae</taxon>
        <taxon>Pentapetalae</taxon>
        <taxon>rosids</taxon>
        <taxon>fabids</taxon>
        <taxon>Malpighiales</taxon>
        <taxon>Rhizophoraceae</taxon>
        <taxon>Rhizophora</taxon>
    </lineage>
</organism>
<reference evidence="2" key="1">
    <citation type="submission" date="2018-02" db="EMBL/GenBank/DDBJ databases">
        <title>Rhizophora mucronata_Transcriptome.</title>
        <authorList>
            <person name="Meera S.P."/>
            <person name="Sreeshan A."/>
            <person name="Augustine A."/>
        </authorList>
    </citation>
    <scope>NUCLEOTIDE SEQUENCE</scope>
    <source>
        <tissue evidence="2">Leaf</tissue>
    </source>
</reference>